<evidence type="ECO:0000256" key="7">
    <source>
        <dbReference type="RuleBase" id="RU369079"/>
    </source>
</evidence>
<feature type="transmembrane region" description="Helical" evidence="7">
    <location>
        <begin position="12"/>
        <end position="36"/>
    </location>
</feature>
<name>A0A239PXB5_9RHOB</name>
<feature type="transmembrane region" description="Helical" evidence="7">
    <location>
        <begin position="79"/>
        <end position="98"/>
    </location>
</feature>
<dbReference type="InterPro" id="IPR010656">
    <property type="entry name" value="DctM"/>
</dbReference>
<feature type="transmembrane region" description="Helical" evidence="7">
    <location>
        <begin position="347"/>
        <end position="368"/>
    </location>
</feature>
<dbReference type="Proteomes" id="UP000198307">
    <property type="component" value="Unassembled WGS sequence"/>
</dbReference>
<evidence type="ECO:0000259" key="8">
    <source>
        <dbReference type="Pfam" id="PF06808"/>
    </source>
</evidence>
<dbReference type="AlphaFoldDB" id="A0A239PXB5"/>
<feature type="domain" description="TRAP C4-dicarboxylate transport system permease DctM subunit" evidence="8">
    <location>
        <begin position="6"/>
        <end position="417"/>
    </location>
</feature>
<keyword evidence="2" id="KW-1003">Cell membrane</keyword>
<comment type="function">
    <text evidence="7">Part of the tripartite ATP-independent periplasmic (TRAP) transport system.</text>
</comment>
<protein>
    <recommendedName>
        <fullName evidence="7">TRAP transporter large permease protein</fullName>
    </recommendedName>
</protein>
<comment type="similarity">
    <text evidence="7">Belongs to the TRAP transporter large permease family.</text>
</comment>
<keyword evidence="7" id="KW-0813">Transport</keyword>
<keyword evidence="5 7" id="KW-1133">Transmembrane helix</keyword>
<dbReference type="RefSeq" id="WP_089344658.1">
    <property type="nucleotide sequence ID" value="NZ_CP067129.1"/>
</dbReference>
<evidence type="ECO:0000313" key="9">
    <source>
        <dbReference type="EMBL" id="SNT74572.1"/>
    </source>
</evidence>
<dbReference type="GO" id="GO:0005886">
    <property type="term" value="C:plasma membrane"/>
    <property type="evidence" value="ECO:0007669"/>
    <property type="project" value="UniProtKB-SubCell"/>
</dbReference>
<feature type="transmembrane region" description="Helical" evidence="7">
    <location>
        <begin position="216"/>
        <end position="235"/>
    </location>
</feature>
<sequence length="428" mass="45093">MAWAIFGSMIVLLLLGFPMMIPLIAGSLIGFVALFGGLGQLDTMVQQILGGIRPASLIAVPMFIFAADIMTRGQSANRLIDLVMAFVGHIKGGLAVSTATACTLFGAVSGSTQATVVAVGGPLRPRMLKAGYNDSFILALIVNASDIAFLIPPSIGMIIYGVVSGTSISELFIAGIGPGLLILAMFSIYSYIYAVRNNVPVEEKTSWADRGRAVKRALWPLGFPVIIIGGIYGGIFSPTEAAAACVIYAVFLETIVFREMSMAQLYSTAKSTGLITAVVFILVGAGAAFSYVISFAQIPQAVLGGIGIDDMGPYGVLFTISIAFFVGCMFVDPIVVILIFVPIFAPVVNAVGLDPVLVGTIITLQVAIGSATPPFGCDIFTAIAVFKRPYVEVVKGTPPFIFMLLSVAVLLIFFPQIALFLRDLAFSK</sequence>
<gene>
    <name evidence="9" type="ORF">SAMN05444959_10856</name>
</gene>
<organism evidence="9 10">
    <name type="scientific">Paracoccus seriniphilus</name>
    <dbReference type="NCBI Taxonomy" id="184748"/>
    <lineage>
        <taxon>Bacteria</taxon>
        <taxon>Pseudomonadati</taxon>
        <taxon>Pseudomonadota</taxon>
        <taxon>Alphaproteobacteria</taxon>
        <taxon>Rhodobacterales</taxon>
        <taxon>Paracoccaceae</taxon>
        <taxon>Paracoccus</taxon>
    </lineage>
</organism>
<evidence type="ECO:0000256" key="6">
    <source>
        <dbReference type="ARBA" id="ARBA00023136"/>
    </source>
</evidence>
<keyword evidence="3 7" id="KW-0997">Cell inner membrane</keyword>
<reference evidence="9 10" key="1">
    <citation type="submission" date="2017-07" db="EMBL/GenBank/DDBJ databases">
        <authorList>
            <person name="Sun Z.S."/>
            <person name="Albrecht U."/>
            <person name="Echele G."/>
            <person name="Lee C.C."/>
        </authorList>
    </citation>
    <scope>NUCLEOTIDE SEQUENCE [LARGE SCALE GENOMIC DNA]</scope>
    <source>
        <strain evidence="9 10">DSM 14827</strain>
    </source>
</reference>
<dbReference type="Pfam" id="PF06808">
    <property type="entry name" value="DctM"/>
    <property type="match status" value="1"/>
</dbReference>
<feature type="transmembrane region" description="Helical" evidence="7">
    <location>
        <begin position="48"/>
        <end position="67"/>
    </location>
</feature>
<feature type="transmembrane region" description="Helical" evidence="7">
    <location>
        <begin position="314"/>
        <end position="340"/>
    </location>
</feature>
<dbReference type="InterPro" id="IPR004681">
    <property type="entry name" value="TRAP_DctM"/>
</dbReference>
<dbReference type="PIRSF" id="PIRSF006066">
    <property type="entry name" value="HI0050"/>
    <property type="match status" value="1"/>
</dbReference>
<dbReference type="NCBIfam" id="TIGR00786">
    <property type="entry name" value="dctM"/>
    <property type="match status" value="1"/>
</dbReference>
<feature type="transmembrane region" description="Helical" evidence="7">
    <location>
        <begin position="172"/>
        <end position="195"/>
    </location>
</feature>
<evidence type="ECO:0000256" key="1">
    <source>
        <dbReference type="ARBA" id="ARBA00004429"/>
    </source>
</evidence>
<proteinExistence type="inferred from homology"/>
<dbReference type="OrthoDB" id="9790209at2"/>
<dbReference type="PANTHER" id="PTHR33362">
    <property type="entry name" value="SIALIC ACID TRAP TRANSPORTER PERMEASE PROTEIN SIAT-RELATED"/>
    <property type="match status" value="1"/>
</dbReference>
<evidence type="ECO:0000256" key="3">
    <source>
        <dbReference type="ARBA" id="ARBA00022519"/>
    </source>
</evidence>
<feature type="transmembrane region" description="Helical" evidence="7">
    <location>
        <begin position="241"/>
        <end position="260"/>
    </location>
</feature>
<dbReference type="EMBL" id="FZQB01000008">
    <property type="protein sequence ID" value="SNT74572.1"/>
    <property type="molecule type" value="Genomic_DNA"/>
</dbReference>
<evidence type="ECO:0000256" key="2">
    <source>
        <dbReference type="ARBA" id="ARBA00022475"/>
    </source>
</evidence>
<evidence type="ECO:0000256" key="5">
    <source>
        <dbReference type="ARBA" id="ARBA00022989"/>
    </source>
</evidence>
<dbReference type="GO" id="GO:0022857">
    <property type="term" value="F:transmembrane transporter activity"/>
    <property type="evidence" value="ECO:0007669"/>
    <property type="project" value="UniProtKB-UniRule"/>
</dbReference>
<comment type="subunit">
    <text evidence="7">The complex comprises the extracytoplasmic solute receptor protein and the two transmembrane proteins.</text>
</comment>
<keyword evidence="4 7" id="KW-0812">Transmembrane</keyword>
<keyword evidence="6 7" id="KW-0472">Membrane</keyword>
<feature type="transmembrane region" description="Helical" evidence="7">
    <location>
        <begin position="272"/>
        <end position="294"/>
    </location>
</feature>
<feature type="transmembrane region" description="Helical" evidence="7">
    <location>
        <begin position="400"/>
        <end position="421"/>
    </location>
</feature>
<feature type="transmembrane region" description="Helical" evidence="7">
    <location>
        <begin position="135"/>
        <end position="160"/>
    </location>
</feature>
<evidence type="ECO:0000313" key="10">
    <source>
        <dbReference type="Proteomes" id="UP000198307"/>
    </source>
</evidence>
<evidence type="ECO:0000256" key="4">
    <source>
        <dbReference type="ARBA" id="ARBA00022692"/>
    </source>
</evidence>
<accession>A0A239PXB5</accession>
<comment type="subcellular location">
    <subcellularLocation>
        <location evidence="1 7">Cell inner membrane</location>
        <topology evidence="1 7">Multi-pass membrane protein</topology>
    </subcellularLocation>
</comment>
<keyword evidence="10" id="KW-1185">Reference proteome</keyword>